<evidence type="ECO:0000256" key="4">
    <source>
        <dbReference type="ARBA" id="ARBA00022741"/>
    </source>
</evidence>
<accession>A0A0M0BRM2</accession>
<comment type="function">
    <text evidence="7">Broad-specificity nucleoside monophosphate (NMP) kinase that catalyzes the reversible transfer of the terminal phosphate group between nucleoside triphosphates and monophosphates. Has also ATPase activity. Involved in the late maturation steps of the 30S ribosomal particles, specifically 16S rRNA maturation. While NMP activity is not required for ribosome maturation, ATPase activity is. Associates transiently with small ribosomal subunit protein uS11. ATP hydrolysis breaks the interaction with uS11. May temporarily remove uS11 from the ribosome to enable a conformational change of the ribosomal RNA that is needed for the final maturation step of the small ribosomal subunit.</text>
</comment>
<keyword evidence="3 7" id="KW-0808">Transferase</keyword>
<comment type="catalytic activity">
    <reaction evidence="7">
        <text>ATP + H2O = ADP + phosphate + H(+)</text>
        <dbReference type="Rhea" id="RHEA:13065"/>
        <dbReference type="ChEBI" id="CHEBI:15377"/>
        <dbReference type="ChEBI" id="CHEBI:15378"/>
        <dbReference type="ChEBI" id="CHEBI:30616"/>
        <dbReference type="ChEBI" id="CHEBI:43474"/>
        <dbReference type="ChEBI" id="CHEBI:456216"/>
    </reaction>
</comment>
<name>A0A0M0BRM2_9ARCH</name>
<comment type="catalytic activity">
    <reaction evidence="7">
        <text>AMP + ATP = 2 ADP</text>
        <dbReference type="Rhea" id="RHEA:12973"/>
        <dbReference type="ChEBI" id="CHEBI:30616"/>
        <dbReference type="ChEBI" id="CHEBI:456215"/>
        <dbReference type="ChEBI" id="CHEBI:456216"/>
        <dbReference type="EC" id="2.7.4.3"/>
    </reaction>
</comment>
<keyword evidence="4 7" id="KW-0547">Nucleotide-binding</keyword>
<dbReference type="InterPro" id="IPR020618">
    <property type="entry name" value="Adenyl_kinase_AK6"/>
</dbReference>
<keyword evidence="6 7" id="KW-0067">ATP-binding</keyword>
<dbReference type="EC" id="2.7.4.3" evidence="7"/>
<dbReference type="SUPFAM" id="SSF52540">
    <property type="entry name" value="P-loop containing nucleoside triphosphate hydrolases"/>
    <property type="match status" value="1"/>
</dbReference>
<comment type="similarity">
    <text evidence="7">Belongs to the adenylate kinase family. AK6 subfamily.</text>
</comment>
<evidence type="ECO:0000313" key="9">
    <source>
        <dbReference type="Proteomes" id="UP000037210"/>
    </source>
</evidence>
<dbReference type="AlphaFoldDB" id="A0A0M0BRM2"/>
<sequence length="188" mass="20453">MVIVVTGVPGVGKSTVARGMARRLDGEHLDLSVLAEAWSLITGRDEERDTAIVDLEGMQLRLMRLMGATRKPLIIEGHFAHDVVSPEAASYIFVLRRAPWVLKGELEARGYGVEKVRENVEAELIGVPLVEAVEAYGAERICEIDTTNREPEEVVEAAISIIRGDGVCDRGKLDWMGCAEAGGLWKGG</sequence>
<comment type="caution">
    <text evidence="8">The sequence shown here is derived from an EMBL/GenBank/DDBJ whole genome shotgun (WGS) entry which is preliminary data.</text>
</comment>
<feature type="binding site" evidence="7">
    <location>
        <position position="10"/>
    </location>
    <ligand>
        <name>ATP</name>
        <dbReference type="ChEBI" id="CHEBI:30616"/>
    </ligand>
</feature>
<keyword evidence="1 7" id="KW-0690">Ribosome biogenesis</keyword>
<feature type="binding site" evidence="7">
    <location>
        <position position="15"/>
    </location>
    <ligand>
        <name>ATP</name>
        <dbReference type="ChEBI" id="CHEBI:30616"/>
    </ligand>
</feature>
<comment type="subunit">
    <text evidence="7">Interacts with uS11. Not a structural component of 40S pre-ribosomes, but transiently interacts with them by binding to uS11.</text>
</comment>
<reference evidence="8 9" key="1">
    <citation type="submission" date="2015-06" db="EMBL/GenBank/DDBJ databases">
        <title>New insights into the roles of widespread benthic archaea in carbon and nitrogen cycling.</title>
        <authorList>
            <person name="Lazar C.S."/>
            <person name="Baker B.J."/>
            <person name="Seitz K.W."/>
            <person name="Hyde A.S."/>
            <person name="Dick G.J."/>
            <person name="Hinrichs K.-U."/>
            <person name="Teske A.P."/>
        </authorList>
    </citation>
    <scope>NUCLEOTIDE SEQUENCE [LARGE SCALE GENOMIC DNA]</scope>
    <source>
        <strain evidence="8">DG-45</strain>
    </source>
</reference>
<protein>
    <recommendedName>
        <fullName evidence="7">Putative adenylate kinase</fullName>
        <shortName evidence="7">AK</shortName>
        <ecNumber evidence="7">2.7.4.3</ecNumber>
    </recommendedName>
    <alternativeName>
        <fullName evidence="7">ATP-AMP transphosphorylase</fullName>
    </alternativeName>
</protein>
<dbReference type="GO" id="GO:0005524">
    <property type="term" value="F:ATP binding"/>
    <property type="evidence" value="ECO:0007669"/>
    <property type="project" value="UniProtKB-UniRule"/>
</dbReference>
<dbReference type="Pfam" id="PF13238">
    <property type="entry name" value="AAA_18"/>
    <property type="match status" value="1"/>
</dbReference>
<dbReference type="GO" id="GO:0006364">
    <property type="term" value="P:rRNA processing"/>
    <property type="evidence" value="ECO:0007669"/>
    <property type="project" value="UniProtKB-KW"/>
</dbReference>
<organism evidence="8 9">
    <name type="scientific">miscellaneous Crenarchaeota group-15 archaeon DG-45</name>
    <dbReference type="NCBI Taxonomy" id="1685127"/>
    <lineage>
        <taxon>Archaea</taxon>
        <taxon>Candidatus Bathyarchaeota</taxon>
        <taxon>MCG-15</taxon>
    </lineage>
</organism>
<keyword evidence="5 7" id="KW-0418">Kinase</keyword>
<keyword evidence="2 7" id="KW-0698">rRNA processing</keyword>
<dbReference type="EMBL" id="LFWZ01000009">
    <property type="protein sequence ID" value="KON31248.1"/>
    <property type="molecule type" value="Genomic_DNA"/>
</dbReference>
<evidence type="ECO:0000256" key="1">
    <source>
        <dbReference type="ARBA" id="ARBA00022517"/>
    </source>
</evidence>
<dbReference type="Gene3D" id="3.40.50.300">
    <property type="entry name" value="P-loop containing nucleotide triphosphate hydrolases"/>
    <property type="match status" value="1"/>
</dbReference>
<evidence type="ECO:0000313" key="8">
    <source>
        <dbReference type="EMBL" id="KON31248.1"/>
    </source>
</evidence>
<dbReference type="Proteomes" id="UP000037210">
    <property type="component" value="Unassembled WGS sequence"/>
</dbReference>
<dbReference type="GO" id="GO:0004017">
    <property type="term" value="F:AMP kinase activity"/>
    <property type="evidence" value="ECO:0007669"/>
    <property type="project" value="UniProtKB-UniRule"/>
</dbReference>
<proteinExistence type="inferred from homology"/>
<feature type="region of interest" description="LID" evidence="7">
    <location>
        <begin position="108"/>
        <end position="118"/>
    </location>
</feature>
<feature type="binding site" evidence="7">
    <location>
        <position position="12"/>
    </location>
    <ligand>
        <name>ATP</name>
        <dbReference type="ChEBI" id="CHEBI:30616"/>
    </ligand>
</feature>
<comment type="caution">
    <text evidence="7">Lacks conserved residue(s) required for the propagation of feature annotation.</text>
</comment>
<evidence type="ECO:0000256" key="3">
    <source>
        <dbReference type="ARBA" id="ARBA00022679"/>
    </source>
</evidence>
<feature type="binding site" evidence="7">
    <location>
        <position position="13"/>
    </location>
    <ligand>
        <name>ATP</name>
        <dbReference type="ChEBI" id="CHEBI:30616"/>
    </ligand>
</feature>
<dbReference type="GO" id="GO:0042274">
    <property type="term" value="P:ribosomal small subunit biogenesis"/>
    <property type="evidence" value="ECO:0007669"/>
    <property type="project" value="UniProtKB-UniRule"/>
</dbReference>
<feature type="binding site" evidence="7">
    <location>
        <position position="109"/>
    </location>
    <ligand>
        <name>ATP</name>
        <dbReference type="ChEBI" id="CHEBI:30616"/>
    </ligand>
</feature>
<dbReference type="HAMAP" id="MF_00039">
    <property type="entry name" value="Adenylate_kinase_AK6"/>
    <property type="match status" value="1"/>
</dbReference>
<dbReference type="PANTHER" id="PTHR12595">
    <property type="entry name" value="POS9-ACTIVATING FACTOR FAP7-RELATED"/>
    <property type="match status" value="1"/>
</dbReference>
<evidence type="ECO:0000256" key="5">
    <source>
        <dbReference type="ARBA" id="ARBA00022777"/>
    </source>
</evidence>
<feature type="binding site" evidence="7">
    <location>
        <position position="14"/>
    </location>
    <ligand>
        <name>ATP</name>
        <dbReference type="ChEBI" id="CHEBI:30616"/>
    </ligand>
</feature>
<dbReference type="InterPro" id="IPR027417">
    <property type="entry name" value="P-loop_NTPase"/>
</dbReference>
<evidence type="ECO:0000256" key="6">
    <source>
        <dbReference type="ARBA" id="ARBA00022840"/>
    </source>
</evidence>
<evidence type="ECO:0000256" key="2">
    <source>
        <dbReference type="ARBA" id="ARBA00022552"/>
    </source>
</evidence>
<gene>
    <name evidence="8" type="ORF">AC482_01385</name>
</gene>
<evidence type="ECO:0000256" key="7">
    <source>
        <dbReference type="HAMAP-Rule" id="MF_00039"/>
    </source>
</evidence>
<dbReference type="GO" id="GO:0016887">
    <property type="term" value="F:ATP hydrolysis activity"/>
    <property type="evidence" value="ECO:0007669"/>
    <property type="project" value="InterPro"/>
</dbReference>
<dbReference type="PANTHER" id="PTHR12595:SF0">
    <property type="entry name" value="ADENYLATE KINASE ISOENZYME 6"/>
    <property type="match status" value="1"/>
</dbReference>